<dbReference type="AlphaFoldDB" id="A0A834Y523"/>
<dbReference type="GO" id="GO:0000387">
    <property type="term" value="P:spliceosomal snRNP assembly"/>
    <property type="evidence" value="ECO:0007669"/>
    <property type="project" value="TreeGrafter"/>
</dbReference>
<dbReference type="InterPro" id="IPR009422">
    <property type="entry name" value="Gemin6"/>
</dbReference>
<dbReference type="OrthoDB" id="77463at2759"/>
<keyword evidence="3" id="KW-1185">Reference proteome</keyword>
<dbReference type="PROSITE" id="PS52001">
    <property type="entry name" value="AD"/>
    <property type="match status" value="1"/>
</dbReference>
<proteinExistence type="predicted"/>
<gene>
    <name evidence="2" type="ORF">HCN44_009639</name>
</gene>
<accession>A0A834Y523</accession>
<dbReference type="GO" id="GO:0000245">
    <property type="term" value="P:spliceosomal complex assembly"/>
    <property type="evidence" value="ECO:0007669"/>
    <property type="project" value="InterPro"/>
</dbReference>
<protein>
    <recommendedName>
        <fullName evidence="1">AD domain-containing protein</fullName>
    </recommendedName>
</protein>
<comment type="caution">
    <text evidence="2">The sequence shown here is derived from an EMBL/GenBank/DDBJ whole genome shotgun (WGS) entry which is preliminary data.</text>
</comment>
<dbReference type="GO" id="GO:0032797">
    <property type="term" value="C:SMN complex"/>
    <property type="evidence" value="ECO:0007669"/>
    <property type="project" value="TreeGrafter"/>
</dbReference>
<evidence type="ECO:0000259" key="1">
    <source>
        <dbReference type="PROSITE" id="PS52001"/>
    </source>
</evidence>
<dbReference type="PANTHER" id="PTHR14710:SF2">
    <property type="entry name" value="GEM-ASSOCIATED PROTEIN 6"/>
    <property type="match status" value="1"/>
</dbReference>
<name>A0A834Y523_APHGI</name>
<organism evidence="2 3">
    <name type="scientific">Aphidius gifuensis</name>
    <name type="common">Parasitoid wasp</name>
    <dbReference type="NCBI Taxonomy" id="684658"/>
    <lineage>
        <taxon>Eukaryota</taxon>
        <taxon>Metazoa</taxon>
        <taxon>Ecdysozoa</taxon>
        <taxon>Arthropoda</taxon>
        <taxon>Hexapoda</taxon>
        <taxon>Insecta</taxon>
        <taxon>Pterygota</taxon>
        <taxon>Neoptera</taxon>
        <taxon>Endopterygota</taxon>
        <taxon>Hymenoptera</taxon>
        <taxon>Apocrita</taxon>
        <taxon>Ichneumonoidea</taxon>
        <taxon>Braconidae</taxon>
        <taxon>Aphidiinae</taxon>
        <taxon>Aphidius</taxon>
    </lineage>
</organism>
<feature type="domain" description="AD" evidence="1">
    <location>
        <begin position="75"/>
        <end position="169"/>
    </location>
</feature>
<dbReference type="Gene3D" id="2.30.30.100">
    <property type="match status" value="1"/>
</dbReference>
<dbReference type="InterPro" id="IPR046856">
    <property type="entry name" value="Gemin6_C"/>
</dbReference>
<dbReference type="GO" id="GO:0005634">
    <property type="term" value="C:nucleus"/>
    <property type="evidence" value="ECO:0007669"/>
    <property type="project" value="InterPro"/>
</dbReference>
<sequence length="169" mass="19327">MPDNNELNYSHRIYHNDPIKFKNLINKQVKVVAKDSSVHHGILYTVDPVSESIILIEPVNNGTYKANIIVGHSVESMDISTCDESIDTKLPDFFIKKNKILSDDELLIKKELIKNLLIENRFPVEENNNGILKIHGMLSIHPPYDFDDCFCTNPIIMTRIHKILTQVSS</sequence>
<dbReference type="Pfam" id="PF20417">
    <property type="entry name" value="Gemin6_C"/>
    <property type="match status" value="1"/>
</dbReference>
<evidence type="ECO:0000313" key="2">
    <source>
        <dbReference type="EMBL" id="KAF7998241.1"/>
    </source>
</evidence>
<dbReference type="CDD" id="cd11676">
    <property type="entry name" value="Gemin6"/>
    <property type="match status" value="1"/>
</dbReference>
<reference evidence="2 3" key="1">
    <citation type="submission" date="2020-08" db="EMBL/GenBank/DDBJ databases">
        <title>Aphidius gifuensis genome sequencing and assembly.</title>
        <authorList>
            <person name="Du Z."/>
        </authorList>
    </citation>
    <scope>NUCLEOTIDE SEQUENCE [LARGE SCALE GENOMIC DNA]</scope>
    <source>
        <strain evidence="2">YNYX2018</strain>
        <tissue evidence="2">Adults</tissue>
    </source>
</reference>
<dbReference type="PANTHER" id="PTHR14710">
    <property type="entry name" value="GEM-ASSOCIATED PROTEIN 6"/>
    <property type="match status" value="1"/>
</dbReference>
<dbReference type="Pfam" id="PF06372">
    <property type="entry name" value="Gemin6"/>
    <property type="match status" value="1"/>
</dbReference>
<dbReference type="Proteomes" id="UP000639338">
    <property type="component" value="Unassembled WGS sequence"/>
</dbReference>
<dbReference type="InterPro" id="IPR046857">
    <property type="entry name" value="Gemin6_Sm-like_dom"/>
</dbReference>
<dbReference type="InterPro" id="IPR047574">
    <property type="entry name" value="AD"/>
</dbReference>
<dbReference type="EMBL" id="JACMRX010000001">
    <property type="protein sequence ID" value="KAF7998241.1"/>
    <property type="molecule type" value="Genomic_DNA"/>
</dbReference>
<evidence type="ECO:0000313" key="3">
    <source>
        <dbReference type="Proteomes" id="UP000639338"/>
    </source>
</evidence>